<dbReference type="PANTHER" id="PTHR34382">
    <property type="entry name" value="PTS SYSTEM N,N'-DIACETYLCHITOBIOSE-SPECIFIC EIIA COMPONENT"/>
    <property type="match status" value="1"/>
</dbReference>
<accession>A0ABW8RLM2</accession>
<dbReference type="PANTHER" id="PTHR34382:SF7">
    <property type="entry name" value="PTS SYSTEM N,N'-DIACETYLCHITOBIOSE-SPECIFIC EIIA COMPONENT"/>
    <property type="match status" value="1"/>
</dbReference>
<evidence type="ECO:0000256" key="3">
    <source>
        <dbReference type="ARBA" id="ARBA00022679"/>
    </source>
</evidence>
<dbReference type="PROSITE" id="PS51095">
    <property type="entry name" value="PTS_EIIA_TYPE_3"/>
    <property type="match status" value="1"/>
</dbReference>
<proteinExistence type="predicted"/>
<dbReference type="Gene3D" id="1.20.58.80">
    <property type="entry name" value="Phosphotransferase system, lactose/cellobiose-type IIA subunit"/>
    <property type="match status" value="1"/>
</dbReference>
<keyword evidence="3" id="KW-0808">Transferase</keyword>
<dbReference type="Proteomes" id="UP001623041">
    <property type="component" value="Unassembled WGS sequence"/>
</dbReference>
<protein>
    <submittedName>
        <fullName evidence="6">PTS lactose/cellobiose transporter subunit IIA</fullName>
    </submittedName>
</protein>
<evidence type="ECO:0000256" key="1">
    <source>
        <dbReference type="ARBA" id="ARBA00022448"/>
    </source>
</evidence>
<gene>
    <name evidence="6" type="ORF">ACJEBI_23510</name>
</gene>
<organism evidence="6 7">
    <name type="scientific">Bacillus salipaludis</name>
    <dbReference type="NCBI Taxonomy" id="2547811"/>
    <lineage>
        <taxon>Bacteria</taxon>
        <taxon>Bacillati</taxon>
        <taxon>Bacillota</taxon>
        <taxon>Bacilli</taxon>
        <taxon>Bacillales</taxon>
        <taxon>Bacillaceae</taxon>
        <taxon>Bacillus</taxon>
    </lineage>
</organism>
<dbReference type="EMBL" id="JBJHQH010000023">
    <property type="protein sequence ID" value="MFK9094423.1"/>
    <property type="molecule type" value="Genomic_DNA"/>
</dbReference>
<dbReference type="RefSeq" id="WP_406582894.1">
    <property type="nucleotide sequence ID" value="NZ_JBJHQH010000023.1"/>
</dbReference>
<evidence type="ECO:0000256" key="2">
    <source>
        <dbReference type="ARBA" id="ARBA00022597"/>
    </source>
</evidence>
<evidence type="ECO:0000313" key="7">
    <source>
        <dbReference type="Proteomes" id="UP001623041"/>
    </source>
</evidence>
<dbReference type="InterPro" id="IPR036542">
    <property type="entry name" value="PTS_IIA_lac/cel_sf"/>
</dbReference>
<evidence type="ECO:0000256" key="4">
    <source>
        <dbReference type="ARBA" id="ARBA00022683"/>
    </source>
</evidence>
<dbReference type="Pfam" id="PF02255">
    <property type="entry name" value="PTS_IIA"/>
    <property type="match status" value="1"/>
</dbReference>
<evidence type="ECO:0000313" key="6">
    <source>
        <dbReference type="EMBL" id="MFK9094423.1"/>
    </source>
</evidence>
<keyword evidence="4" id="KW-0598">Phosphotransferase system</keyword>
<keyword evidence="2" id="KW-0762">Sugar transport</keyword>
<reference evidence="6 7" key="1">
    <citation type="submission" date="2024-11" db="EMBL/GenBank/DDBJ databases">
        <authorList>
            <person name="Lucas J.A."/>
        </authorList>
    </citation>
    <scope>NUCLEOTIDE SEQUENCE [LARGE SCALE GENOMIC DNA]</scope>
    <source>
        <strain evidence="6 7">Z 5.4</strain>
    </source>
</reference>
<comment type="caution">
    <text evidence="6">The sequence shown here is derived from an EMBL/GenBank/DDBJ whole genome shotgun (WGS) entry which is preliminary data.</text>
</comment>
<evidence type="ECO:0000256" key="5">
    <source>
        <dbReference type="PROSITE-ProRule" id="PRU00418"/>
    </source>
</evidence>
<dbReference type="SUPFAM" id="SSF46973">
    <property type="entry name" value="Enzyme IIa from lactose specific PTS, IIa-lac"/>
    <property type="match status" value="1"/>
</dbReference>
<name>A0ABW8RLM2_9BACI</name>
<dbReference type="InterPro" id="IPR003188">
    <property type="entry name" value="PTS_IIA_lac/cel"/>
</dbReference>
<sequence length="107" mass="11936">MNTDIQTVSFGLILHSGNAKSMGMEAIAHSRKGEKKVAREKIEHAKDELKKAQKVHAGLIYEEANGLSPEFSLLLMHGEDHFTMAQIIIDLAQEIIGIHEKIESRCK</sequence>
<keyword evidence="1" id="KW-0813">Transport</keyword>
<dbReference type="PIRSF" id="PIRSF000699">
    <property type="entry name" value="PTS_IILac_III"/>
    <property type="match status" value="1"/>
</dbReference>
<feature type="modified residue" description="Phosphohistidine; by HPr" evidence="5">
    <location>
        <position position="77"/>
    </location>
</feature>
<keyword evidence="7" id="KW-1185">Reference proteome</keyword>